<keyword evidence="3" id="KW-1185">Reference proteome</keyword>
<organism evidence="2 3">
    <name type="scientific">Carex littledalei</name>
    <dbReference type="NCBI Taxonomy" id="544730"/>
    <lineage>
        <taxon>Eukaryota</taxon>
        <taxon>Viridiplantae</taxon>
        <taxon>Streptophyta</taxon>
        <taxon>Embryophyta</taxon>
        <taxon>Tracheophyta</taxon>
        <taxon>Spermatophyta</taxon>
        <taxon>Magnoliopsida</taxon>
        <taxon>Liliopsida</taxon>
        <taxon>Poales</taxon>
        <taxon>Cyperaceae</taxon>
        <taxon>Cyperoideae</taxon>
        <taxon>Cariceae</taxon>
        <taxon>Carex</taxon>
        <taxon>Carex subgen. Euthyceras</taxon>
    </lineage>
</organism>
<feature type="transmembrane region" description="Helical" evidence="1">
    <location>
        <begin position="21"/>
        <end position="38"/>
    </location>
</feature>
<proteinExistence type="predicted"/>
<evidence type="ECO:0000256" key="1">
    <source>
        <dbReference type="SAM" id="Phobius"/>
    </source>
</evidence>
<keyword evidence="1" id="KW-0472">Membrane</keyword>
<name>A0A833V4U7_9POAL</name>
<sequence>MIDWLCKKKKSGREIKIRMGSLAFKNIMVIIMVIFISAEEVMPCINNLHPSEGLCAEQQDNYLLSMVSILKGTFGLDQTLPPQAFCIC</sequence>
<dbReference type="AlphaFoldDB" id="A0A833V4U7"/>
<accession>A0A833V4U7</accession>
<keyword evidence="1" id="KW-1133">Transmembrane helix</keyword>
<evidence type="ECO:0000313" key="3">
    <source>
        <dbReference type="Proteomes" id="UP000623129"/>
    </source>
</evidence>
<reference evidence="2" key="1">
    <citation type="submission" date="2020-01" db="EMBL/GenBank/DDBJ databases">
        <title>Genome sequence of Kobresia littledalei, the first chromosome-level genome in the family Cyperaceae.</title>
        <authorList>
            <person name="Qu G."/>
        </authorList>
    </citation>
    <scope>NUCLEOTIDE SEQUENCE</scope>
    <source>
        <strain evidence="2">C.B.Clarke</strain>
        <tissue evidence="2">Leaf</tissue>
    </source>
</reference>
<dbReference type="Proteomes" id="UP000623129">
    <property type="component" value="Unassembled WGS sequence"/>
</dbReference>
<comment type="caution">
    <text evidence="2">The sequence shown here is derived from an EMBL/GenBank/DDBJ whole genome shotgun (WGS) entry which is preliminary data.</text>
</comment>
<protein>
    <submittedName>
        <fullName evidence="2">Uncharacterized protein</fullName>
    </submittedName>
</protein>
<keyword evidence="1" id="KW-0812">Transmembrane</keyword>
<dbReference type="EMBL" id="SWLB01000020">
    <property type="protein sequence ID" value="KAF3325316.1"/>
    <property type="molecule type" value="Genomic_DNA"/>
</dbReference>
<dbReference type="OrthoDB" id="293868at2759"/>
<evidence type="ECO:0000313" key="2">
    <source>
        <dbReference type="EMBL" id="KAF3325316.1"/>
    </source>
</evidence>
<gene>
    <name evidence="2" type="ORF">FCM35_KLT10387</name>
</gene>